<evidence type="ECO:0000313" key="7">
    <source>
        <dbReference type="Proteomes" id="UP000628448"/>
    </source>
</evidence>
<dbReference type="NCBIfam" id="TIGR04390">
    <property type="entry name" value="OMP_YaiO_dom"/>
    <property type="match status" value="1"/>
</dbReference>
<dbReference type="PROSITE" id="PS50005">
    <property type="entry name" value="TPR"/>
    <property type="match status" value="1"/>
</dbReference>
<keyword evidence="7" id="KW-1185">Reference proteome</keyword>
<proteinExistence type="predicted"/>
<dbReference type="RefSeq" id="WP_196990240.1">
    <property type="nucleotide sequence ID" value="NZ_JADWYR010000001.1"/>
</dbReference>
<evidence type="ECO:0000256" key="1">
    <source>
        <dbReference type="ARBA" id="ARBA00022737"/>
    </source>
</evidence>
<dbReference type="Pfam" id="PF19413">
    <property type="entry name" value="YaiO"/>
    <property type="match status" value="1"/>
</dbReference>
<dbReference type="AlphaFoldDB" id="A0A931E087"/>
<dbReference type="EMBL" id="JADWYR010000001">
    <property type="protein sequence ID" value="MBG9376222.1"/>
    <property type="molecule type" value="Genomic_DNA"/>
</dbReference>
<feature type="domain" description="YaiO beta-barrel" evidence="5">
    <location>
        <begin position="193"/>
        <end position="366"/>
    </location>
</feature>
<accession>A0A931E087</accession>
<protein>
    <submittedName>
        <fullName evidence="6">YaiO family outer membrane beta-barrel protein</fullName>
    </submittedName>
</protein>
<dbReference type="Pfam" id="PF14559">
    <property type="entry name" value="TPR_19"/>
    <property type="match status" value="1"/>
</dbReference>
<dbReference type="SMART" id="SM00028">
    <property type="entry name" value="TPR"/>
    <property type="match status" value="3"/>
</dbReference>
<keyword evidence="2 3" id="KW-0802">TPR repeat</keyword>
<feature type="repeat" description="TPR" evidence="3">
    <location>
        <begin position="75"/>
        <end position="108"/>
    </location>
</feature>
<dbReference type="InterPro" id="IPR019734">
    <property type="entry name" value="TPR_rpt"/>
</dbReference>
<dbReference type="InterPro" id="IPR011990">
    <property type="entry name" value="TPR-like_helical_dom_sf"/>
</dbReference>
<gene>
    <name evidence="6" type="primary">yaiO</name>
    <name evidence="6" type="ORF">I5907_08245</name>
</gene>
<evidence type="ECO:0000259" key="5">
    <source>
        <dbReference type="Pfam" id="PF19413"/>
    </source>
</evidence>
<dbReference type="PANTHER" id="PTHR44943:SF8">
    <property type="entry name" value="TPR REPEAT-CONTAINING PROTEIN MJ0263"/>
    <property type="match status" value="1"/>
</dbReference>
<sequence>MYTQCSYFIHRFYKLKYGLAIFALLLCTGMCAQQTDTITSDGLFTAARHAAFEQKDYNKAKEYCIKALSLSPDYADIQIFLGRLYTWTNSYDSAAACFKKVLSARPAHEDASSALADMYYWTDQYNEALQTLNSALQYNAASQELLLKKAKVLAAMHAYRQADSIVHILLAKNRGNTAALSLASSIQNSVSLNKIGIAYDLVTFDKKFNSTTPWHLASLSFTRQTMKGSVTGRINYANRFNENGIQYEADAYPRISKTFYSYVSAGYSDNVGVFPRWRAGFSLYANLPASFEAEAGWRYLYFSAPTNILTAYIGKYYKSYLFGARTYLTPGRSGLSQSYNAFGRYYFGSTDDYIELLLGSGISPDDRSINQLITANLKTYKASAEYKHRLGVLNILSVNASVLNQEQSNGAKGNQVQVGIGYQRRFK</sequence>
<feature type="chain" id="PRO_5037704876" evidence="4">
    <location>
        <begin position="33"/>
        <end position="427"/>
    </location>
</feature>
<dbReference type="Gene3D" id="1.25.40.10">
    <property type="entry name" value="Tetratricopeptide repeat domain"/>
    <property type="match status" value="1"/>
</dbReference>
<reference evidence="6" key="1">
    <citation type="submission" date="2020-11" db="EMBL/GenBank/DDBJ databases">
        <title>Bacterial whole genome sequence for Panacibacter sp. DH6.</title>
        <authorList>
            <person name="Le V."/>
            <person name="Ko S."/>
            <person name="Ahn C.-Y."/>
            <person name="Oh H.-M."/>
        </authorList>
    </citation>
    <scope>NUCLEOTIDE SEQUENCE</scope>
    <source>
        <strain evidence="6">DH6</strain>
    </source>
</reference>
<dbReference type="SUPFAM" id="SSF48452">
    <property type="entry name" value="TPR-like"/>
    <property type="match status" value="1"/>
</dbReference>
<comment type="caution">
    <text evidence="6">The sequence shown here is derived from an EMBL/GenBank/DDBJ whole genome shotgun (WGS) entry which is preliminary data.</text>
</comment>
<organism evidence="6 7">
    <name type="scientific">Panacibacter microcysteis</name>
    <dbReference type="NCBI Taxonomy" id="2793269"/>
    <lineage>
        <taxon>Bacteria</taxon>
        <taxon>Pseudomonadati</taxon>
        <taxon>Bacteroidota</taxon>
        <taxon>Chitinophagia</taxon>
        <taxon>Chitinophagales</taxon>
        <taxon>Chitinophagaceae</taxon>
        <taxon>Panacibacter</taxon>
    </lineage>
</organism>
<dbReference type="PANTHER" id="PTHR44943">
    <property type="entry name" value="CELLULOSE SYNTHASE OPERON PROTEIN C"/>
    <property type="match status" value="1"/>
</dbReference>
<feature type="signal peptide" evidence="4">
    <location>
        <begin position="1"/>
        <end position="32"/>
    </location>
</feature>
<keyword evidence="4" id="KW-0732">Signal</keyword>
<evidence type="ECO:0000256" key="2">
    <source>
        <dbReference type="ARBA" id="ARBA00022803"/>
    </source>
</evidence>
<evidence type="ECO:0000256" key="3">
    <source>
        <dbReference type="PROSITE-ProRule" id="PRU00339"/>
    </source>
</evidence>
<evidence type="ECO:0000256" key="4">
    <source>
        <dbReference type="SAM" id="SignalP"/>
    </source>
</evidence>
<dbReference type="InterPro" id="IPR051685">
    <property type="entry name" value="Ycf3/AcsC/BcsC/TPR_MFPF"/>
</dbReference>
<evidence type="ECO:0000313" key="6">
    <source>
        <dbReference type="EMBL" id="MBG9376222.1"/>
    </source>
</evidence>
<keyword evidence="1" id="KW-0677">Repeat</keyword>
<name>A0A931E087_9BACT</name>
<dbReference type="InterPro" id="IPR030887">
    <property type="entry name" value="Beta-barrel_YaiO"/>
</dbReference>
<dbReference type="Proteomes" id="UP000628448">
    <property type="component" value="Unassembled WGS sequence"/>
</dbReference>